<evidence type="ECO:0000259" key="1">
    <source>
        <dbReference type="Pfam" id="PF01425"/>
    </source>
</evidence>
<dbReference type="SUPFAM" id="SSF75304">
    <property type="entry name" value="Amidase signature (AS) enzymes"/>
    <property type="match status" value="1"/>
</dbReference>
<reference evidence="3" key="1">
    <citation type="journal article" date="2019" name="Int. J. Syst. Evol. Microbiol.">
        <title>The Global Catalogue of Microorganisms (GCM) 10K type strain sequencing project: providing services to taxonomists for standard genome sequencing and annotation.</title>
        <authorList>
            <consortium name="The Broad Institute Genomics Platform"/>
            <consortium name="The Broad Institute Genome Sequencing Center for Infectious Disease"/>
            <person name="Wu L."/>
            <person name="Ma J."/>
        </authorList>
    </citation>
    <scope>NUCLEOTIDE SEQUENCE [LARGE SCALE GENOMIC DNA]</scope>
    <source>
        <strain evidence="3">CCM 8912</strain>
    </source>
</reference>
<dbReference type="Proteomes" id="UP001597212">
    <property type="component" value="Unassembled WGS sequence"/>
</dbReference>
<feature type="domain" description="Amidase" evidence="1">
    <location>
        <begin position="84"/>
        <end position="211"/>
    </location>
</feature>
<evidence type="ECO:0000313" key="2">
    <source>
        <dbReference type="EMBL" id="MFD1442007.1"/>
    </source>
</evidence>
<dbReference type="Pfam" id="PF01425">
    <property type="entry name" value="Amidase"/>
    <property type="match status" value="1"/>
</dbReference>
<dbReference type="EMBL" id="JBHTOK010000078">
    <property type="protein sequence ID" value="MFD1442007.1"/>
    <property type="molecule type" value="Genomic_DNA"/>
</dbReference>
<dbReference type="Gene3D" id="3.90.1300.10">
    <property type="entry name" value="Amidase signature (AS) domain"/>
    <property type="match status" value="1"/>
</dbReference>
<evidence type="ECO:0000313" key="3">
    <source>
        <dbReference type="Proteomes" id="UP001597212"/>
    </source>
</evidence>
<dbReference type="InterPro" id="IPR023631">
    <property type="entry name" value="Amidase_dom"/>
</dbReference>
<dbReference type="InterPro" id="IPR036928">
    <property type="entry name" value="AS_sf"/>
</dbReference>
<organism evidence="2 3">
    <name type="scientific">Lacticaseibacillus hegangensis</name>
    <dbReference type="NCBI Taxonomy" id="2486010"/>
    <lineage>
        <taxon>Bacteria</taxon>
        <taxon>Bacillati</taxon>
        <taxon>Bacillota</taxon>
        <taxon>Bacilli</taxon>
        <taxon>Lactobacillales</taxon>
        <taxon>Lactobacillaceae</taxon>
        <taxon>Lacticaseibacillus</taxon>
    </lineage>
</organism>
<protein>
    <submittedName>
        <fullName evidence="2">Amidase family protein</fullName>
    </submittedName>
</protein>
<comment type="caution">
    <text evidence="2">The sequence shown here is derived from an EMBL/GenBank/DDBJ whole genome shotgun (WGS) entry which is preliminary data.</text>
</comment>
<accession>A0ABW4D1M8</accession>
<sequence>MSESISRLAEKTFVALANPYDSVQRTYPLAFEEAQKVDNPRYVGIKDQNVIPESLLLSLHKAGFILHTIDHLAMGGRATDNRLTNPITGRHMTGSSSGTAINVRVHINDLGIGTDGGGSVLMPALSLNLYGLISKTLSVEAVTRAESHLSTDGIMLTPTVGFIARDLKTIEDACQSIGVIRSEQTRDSVTRVLVEHALHVPIKADEKDIRIVEKQFPDSNVKRADQISFLKKALNDYDVVISNEGPVDLEGIGDTIIGHMGSKAAMIQSSGHKYLSKVVNMVDATGLVIPANSLGEGILITTKSSPHSVQTVLKVARYFEPFTDKLLDSYFTQLKIYYPRGYGYPSY</sequence>
<name>A0ABW4D1M8_9LACO</name>
<gene>
    <name evidence="2" type="ORF">ACFQ5K_11525</name>
</gene>
<dbReference type="RefSeq" id="WP_125755162.1">
    <property type="nucleotide sequence ID" value="NZ_JBHTOK010000078.1"/>
</dbReference>
<proteinExistence type="predicted"/>
<keyword evidence="3" id="KW-1185">Reference proteome</keyword>